<feature type="region of interest" description="Disordered" evidence="1">
    <location>
        <begin position="1"/>
        <end position="30"/>
    </location>
</feature>
<protein>
    <submittedName>
        <fullName evidence="2">Uncharacterized protein</fullName>
    </submittedName>
</protein>
<evidence type="ECO:0000313" key="3">
    <source>
        <dbReference type="Proteomes" id="UP001159363"/>
    </source>
</evidence>
<organism evidence="2 3">
    <name type="scientific">Dryococelus australis</name>
    <dbReference type="NCBI Taxonomy" id="614101"/>
    <lineage>
        <taxon>Eukaryota</taxon>
        <taxon>Metazoa</taxon>
        <taxon>Ecdysozoa</taxon>
        <taxon>Arthropoda</taxon>
        <taxon>Hexapoda</taxon>
        <taxon>Insecta</taxon>
        <taxon>Pterygota</taxon>
        <taxon>Neoptera</taxon>
        <taxon>Polyneoptera</taxon>
        <taxon>Phasmatodea</taxon>
        <taxon>Verophasmatodea</taxon>
        <taxon>Anareolatae</taxon>
        <taxon>Phasmatidae</taxon>
        <taxon>Eurycanthinae</taxon>
        <taxon>Dryococelus</taxon>
    </lineage>
</organism>
<feature type="compositionally biased region" description="Basic and acidic residues" evidence="1">
    <location>
        <begin position="1"/>
        <end position="23"/>
    </location>
</feature>
<accession>A0ABQ9GCK2</accession>
<evidence type="ECO:0000256" key="1">
    <source>
        <dbReference type="SAM" id="MobiDB-lite"/>
    </source>
</evidence>
<name>A0ABQ9GCK2_9NEOP</name>
<keyword evidence="3" id="KW-1185">Reference proteome</keyword>
<dbReference type="Proteomes" id="UP001159363">
    <property type="component" value="Chromosome 12"/>
</dbReference>
<evidence type="ECO:0000313" key="2">
    <source>
        <dbReference type="EMBL" id="KAJ8869988.1"/>
    </source>
</evidence>
<comment type="caution">
    <text evidence="2">The sequence shown here is derived from an EMBL/GenBank/DDBJ whole genome shotgun (WGS) entry which is preliminary data.</text>
</comment>
<sequence length="248" mass="28206">MRVKRGMEQRRNERGGETGDFRENPPTSGIIRHDSHIRRESNQFRLAVHFVSHRPVIRRGLCSTPPAVVRLSRTFSEGAYHSFIKPALIKVLEIKRSVHLRIQGQEARERYGRHDHARLVPHRSYAQGVQCFRRGTPVASAACIPPLFPSHLICQLIYSSDWPKRQFCPSSTASGFNQSQPLIQVPVIPGHDDGAALEFKGVGNESTPRKPARKWHCPARFPYAKIRELTRRGSNPDRRGGRPSHCYV</sequence>
<reference evidence="2 3" key="1">
    <citation type="submission" date="2023-02" db="EMBL/GenBank/DDBJ databases">
        <title>LHISI_Scaffold_Assembly.</title>
        <authorList>
            <person name="Stuart O.P."/>
            <person name="Cleave R."/>
            <person name="Magrath M.J.L."/>
            <person name="Mikheyev A.S."/>
        </authorList>
    </citation>
    <scope>NUCLEOTIDE SEQUENCE [LARGE SCALE GENOMIC DNA]</scope>
    <source>
        <strain evidence="2">Daus_M_001</strain>
        <tissue evidence="2">Leg muscle</tissue>
    </source>
</reference>
<gene>
    <name evidence="2" type="ORF">PR048_028999</name>
</gene>
<proteinExistence type="predicted"/>
<dbReference type="EMBL" id="JARBHB010000013">
    <property type="protein sequence ID" value="KAJ8869988.1"/>
    <property type="molecule type" value="Genomic_DNA"/>
</dbReference>